<feature type="transmembrane region" description="Helical" evidence="1">
    <location>
        <begin position="105"/>
        <end position="133"/>
    </location>
</feature>
<dbReference type="AlphaFoldDB" id="A0A0S4JLU0"/>
<dbReference type="EMBL" id="CYKH01001890">
    <property type="protein sequence ID" value="CUG91090.1"/>
    <property type="molecule type" value="Genomic_DNA"/>
</dbReference>
<keyword evidence="3" id="KW-1185">Reference proteome</keyword>
<dbReference type="Proteomes" id="UP000051952">
    <property type="component" value="Unassembled WGS sequence"/>
</dbReference>
<evidence type="ECO:0000313" key="2">
    <source>
        <dbReference type="EMBL" id="CUG91090.1"/>
    </source>
</evidence>
<accession>A0A0S4JLU0</accession>
<keyword evidence="1" id="KW-0472">Membrane</keyword>
<evidence type="ECO:0000313" key="3">
    <source>
        <dbReference type="Proteomes" id="UP000051952"/>
    </source>
</evidence>
<organism evidence="2 3">
    <name type="scientific">Bodo saltans</name>
    <name type="common">Flagellated protozoan</name>
    <dbReference type="NCBI Taxonomy" id="75058"/>
    <lineage>
        <taxon>Eukaryota</taxon>
        <taxon>Discoba</taxon>
        <taxon>Euglenozoa</taxon>
        <taxon>Kinetoplastea</taxon>
        <taxon>Metakinetoplastina</taxon>
        <taxon>Eubodonida</taxon>
        <taxon>Bodonidae</taxon>
        <taxon>Bodo</taxon>
    </lineage>
</organism>
<feature type="transmembrane region" description="Helical" evidence="1">
    <location>
        <begin position="12"/>
        <end position="32"/>
    </location>
</feature>
<gene>
    <name evidence="2" type="ORF">BSAL_30150</name>
</gene>
<proteinExistence type="predicted"/>
<name>A0A0S4JLU0_BODSA</name>
<evidence type="ECO:0000256" key="1">
    <source>
        <dbReference type="SAM" id="Phobius"/>
    </source>
</evidence>
<dbReference type="VEuPathDB" id="TriTrypDB:BSAL_30150"/>
<feature type="transmembrane region" description="Helical" evidence="1">
    <location>
        <begin position="38"/>
        <end position="61"/>
    </location>
</feature>
<keyword evidence="1" id="KW-0812">Transmembrane</keyword>
<sequence>MTDGSPFLKTSFLRKTFILLVFPCFSSFFFFLFRLSLFALLTLFLSPSSPVIAPFLLNVVVRSERLQGPLSQRCEWSSSKVRQHVEQYREIAQSLLELRNRILRVLPATIVNVFFSFFFPLCMTFALPAHYFLHSCQLKE</sequence>
<protein>
    <submittedName>
        <fullName evidence="2">Membrane-associated protein, putative</fullName>
    </submittedName>
</protein>
<reference evidence="3" key="1">
    <citation type="submission" date="2015-09" db="EMBL/GenBank/DDBJ databases">
        <authorList>
            <consortium name="Pathogen Informatics"/>
        </authorList>
    </citation>
    <scope>NUCLEOTIDE SEQUENCE [LARGE SCALE GENOMIC DNA]</scope>
    <source>
        <strain evidence="3">Lake Konstanz</strain>
    </source>
</reference>
<keyword evidence="1" id="KW-1133">Transmembrane helix</keyword>